<dbReference type="Gene3D" id="2.120.10.30">
    <property type="entry name" value="TolB, C-terminal domain"/>
    <property type="match status" value="1"/>
</dbReference>
<reference evidence="2" key="1">
    <citation type="submission" date="2021-02" db="EMBL/GenBank/DDBJ databases">
        <authorList>
            <person name="Nowell W R."/>
        </authorList>
    </citation>
    <scope>NUCLEOTIDE SEQUENCE</scope>
</reference>
<feature type="chain" id="PRO_5032631267" evidence="1">
    <location>
        <begin position="16"/>
        <end position="373"/>
    </location>
</feature>
<dbReference type="Proteomes" id="UP000663828">
    <property type="component" value="Unassembled WGS sequence"/>
</dbReference>
<organism evidence="2 3">
    <name type="scientific">Adineta ricciae</name>
    <name type="common">Rotifer</name>
    <dbReference type="NCBI Taxonomy" id="249248"/>
    <lineage>
        <taxon>Eukaryota</taxon>
        <taxon>Metazoa</taxon>
        <taxon>Spiralia</taxon>
        <taxon>Gnathifera</taxon>
        <taxon>Rotifera</taxon>
        <taxon>Eurotatoria</taxon>
        <taxon>Bdelloidea</taxon>
        <taxon>Adinetida</taxon>
        <taxon>Adinetidae</taxon>
        <taxon>Adineta</taxon>
    </lineage>
</organism>
<keyword evidence="3" id="KW-1185">Reference proteome</keyword>
<dbReference type="AlphaFoldDB" id="A0A816A368"/>
<proteinExistence type="predicted"/>
<name>A0A816A368_ADIRI</name>
<feature type="signal peptide" evidence="1">
    <location>
        <begin position="1"/>
        <end position="15"/>
    </location>
</feature>
<dbReference type="SUPFAM" id="SSF63829">
    <property type="entry name" value="Calcium-dependent phosphotriesterase"/>
    <property type="match status" value="1"/>
</dbReference>
<sequence>MIFRLLLLTVLVVHPIQIPFIDQAILTAKSTTNMTIFANQTCQQCLCRFYSGYIALSCFSNDTCELFYSYPRVYIVHGLSNARLYFLQDIFPNASECCMSNSYVFQQLDAAPTTRVNVSRPRCLVIDNYGYLVTVSETTNDIIRLYPANLSIVNQPTSPVFPNDPSSISYYDEAYYIGFDGYILILHTSNFSVLANITTASLFGTRDIGLLYSGQIMVVLSTGNNYILFFNRTDNVSRQYTYLNQQLVTYSSPHGFWYINDTYFYVTSWATNSIYSYSATNNITIWSENLFINATSNTSSWGGNHLTIDDCGRYWFALGANGIQIFDQQRNLLKIESGIASYIFHILLTDDVMYISDLVYNQIVRLDLNDTCA</sequence>
<evidence type="ECO:0000313" key="3">
    <source>
        <dbReference type="Proteomes" id="UP000663828"/>
    </source>
</evidence>
<dbReference type="InterPro" id="IPR011042">
    <property type="entry name" value="6-blade_b-propeller_TolB-like"/>
</dbReference>
<gene>
    <name evidence="2" type="ORF">XAT740_LOCUS46755</name>
</gene>
<evidence type="ECO:0000256" key="1">
    <source>
        <dbReference type="SAM" id="SignalP"/>
    </source>
</evidence>
<evidence type="ECO:0000313" key="2">
    <source>
        <dbReference type="EMBL" id="CAF1592758.1"/>
    </source>
</evidence>
<comment type="caution">
    <text evidence="2">The sequence shown here is derived from an EMBL/GenBank/DDBJ whole genome shotgun (WGS) entry which is preliminary data.</text>
</comment>
<dbReference type="EMBL" id="CAJNOR010006345">
    <property type="protein sequence ID" value="CAF1592758.1"/>
    <property type="molecule type" value="Genomic_DNA"/>
</dbReference>
<keyword evidence="1" id="KW-0732">Signal</keyword>
<protein>
    <submittedName>
        <fullName evidence="2">Uncharacterized protein</fullName>
    </submittedName>
</protein>
<accession>A0A816A368</accession>